<keyword evidence="1" id="KW-1003">Cell membrane</keyword>
<dbReference type="Gene3D" id="3.40.50.10610">
    <property type="entry name" value="ABC-type transport auxiliary lipoprotein component"/>
    <property type="match status" value="1"/>
</dbReference>
<dbReference type="Proteomes" id="UP000220102">
    <property type="component" value="Unassembled WGS sequence"/>
</dbReference>
<dbReference type="PANTHER" id="PTHR41164">
    <property type="entry name" value="CURLI PRODUCTION ASSEMBLY/TRANSPORT COMPONENT CSGG"/>
    <property type="match status" value="1"/>
</dbReference>
<evidence type="ECO:0000313" key="7">
    <source>
        <dbReference type="Proteomes" id="UP000220102"/>
    </source>
</evidence>
<evidence type="ECO:0000256" key="1">
    <source>
        <dbReference type="ARBA" id="ARBA00022475"/>
    </source>
</evidence>
<dbReference type="GO" id="GO:0030288">
    <property type="term" value="C:outer membrane-bounded periplasmic space"/>
    <property type="evidence" value="ECO:0007669"/>
    <property type="project" value="InterPro"/>
</dbReference>
<comment type="caution">
    <text evidence="6">The sequence shown here is derived from an EMBL/GenBank/DDBJ whole genome shotgun (WGS) entry which is preliminary data.</text>
</comment>
<keyword evidence="4" id="KW-0564">Palmitate</keyword>
<protein>
    <recommendedName>
        <fullName evidence="8">Penicillin-binding protein activator LpoB</fullName>
    </recommendedName>
</protein>
<name>A0A2A8D242_9BACT</name>
<organism evidence="6 7">
    <name type="scientific">Longibacter salinarum</name>
    <dbReference type="NCBI Taxonomy" id="1850348"/>
    <lineage>
        <taxon>Bacteria</taxon>
        <taxon>Pseudomonadati</taxon>
        <taxon>Rhodothermota</taxon>
        <taxon>Rhodothermia</taxon>
        <taxon>Rhodothermales</taxon>
        <taxon>Salisaetaceae</taxon>
        <taxon>Longibacter</taxon>
    </lineage>
</organism>
<dbReference type="InterPro" id="IPR005534">
    <property type="entry name" value="Curli_assmbl/transp-comp_CsgG"/>
</dbReference>
<dbReference type="AlphaFoldDB" id="A0A2A8D242"/>
<proteinExistence type="predicted"/>
<evidence type="ECO:0000313" key="6">
    <source>
        <dbReference type="EMBL" id="PEN14877.1"/>
    </source>
</evidence>
<evidence type="ECO:0000256" key="4">
    <source>
        <dbReference type="ARBA" id="ARBA00023139"/>
    </source>
</evidence>
<accession>A0A2A8D242</accession>
<keyword evidence="2" id="KW-0732">Signal</keyword>
<gene>
    <name evidence="6" type="ORF">CRI94_00860</name>
</gene>
<keyword evidence="5" id="KW-0449">Lipoprotein</keyword>
<dbReference type="EMBL" id="PDEQ01000001">
    <property type="protein sequence ID" value="PEN14877.1"/>
    <property type="molecule type" value="Genomic_DNA"/>
</dbReference>
<dbReference type="OrthoDB" id="597317at2"/>
<sequence length="338" mass="36302">MRVLTAGRSRHERSNRCPLRFAIPYRLERLMLSHYRISLATCLLLLGAALLAVPSEAQQLKKRVAVLSFEDKTDEGYSWGGTKTAGDGMSDMLITELVKSGRYTVLERTEINQVLDEQNLGQQGIVTSESAAQVGKMLGAEIVIFGSITEFGYKERSTGGRTRRFGVGISSTTAVVASDVRMVDATTGEIIAAEDVRKEESKRGLKVDTKKVDFGSQSEFDESLVGEATREAIDEIVSLIDGNSGNVKWGATVVTAQGGKVFINAGSASGVEVGQTFLVKRAGQKLVDPDTGIELGAVEESLGTIRVEDNSVGNGKASRCTIVSGSGFERGDIVRKQE</sequence>
<keyword evidence="7" id="KW-1185">Reference proteome</keyword>
<dbReference type="Pfam" id="PF03783">
    <property type="entry name" value="CsgG"/>
    <property type="match status" value="1"/>
</dbReference>
<dbReference type="PANTHER" id="PTHR41164:SF1">
    <property type="entry name" value="CURLI PRODUCTION ASSEMBLY_TRANSPORT COMPONENT CSGG"/>
    <property type="match status" value="1"/>
</dbReference>
<evidence type="ECO:0000256" key="5">
    <source>
        <dbReference type="ARBA" id="ARBA00023288"/>
    </source>
</evidence>
<reference evidence="6 7" key="1">
    <citation type="submission" date="2017-10" db="EMBL/GenBank/DDBJ databases">
        <title>Draft genome of Longibacter Salinarum.</title>
        <authorList>
            <person name="Goh K.M."/>
            <person name="Shamsir M.S."/>
            <person name="Lim S.W."/>
        </authorList>
    </citation>
    <scope>NUCLEOTIDE SEQUENCE [LARGE SCALE GENOMIC DNA]</scope>
    <source>
        <strain evidence="6 7">KCTC 52045</strain>
    </source>
</reference>
<evidence type="ECO:0000256" key="3">
    <source>
        <dbReference type="ARBA" id="ARBA00023136"/>
    </source>
</evidence>
<evidence type="ECO:0008006" key="8">
    <source>
        <dbReference type="Google" id="ProtNLM"/>
    </source>
</evidence>
<evidence type="ECO:0000256" key="2">
    <source>
        <dbReference type="ARBA" id="ARBA00022729"/>
    </source>
</evidence>
<keyword evidence="3" id="KW-0472">Membrane</keyword>